<evidence type="ECO:0000256" key="5">
    <source>
        <dbReference type="ARBA" id="ARBA00023242"/>
    </source>
</evidence>
<keyword evidence="5" id="KW-0539">Nucleus</keyword>
<protein>
    <recommendedName>
        <fullName evidence="6">Zn(2)-C6 fungal-type domain-containing protein</fullName>
    </recommendedName>
</protein>
<dbReference type="SUPFAM" id="SSF57701">
    <property type="entry name" value="Zn2/Cys6 DNA-binding domain"/>
    <property type="match status" value="1"/>
</dbReference>
<dbReference type="InterPro" id="IPR036864">
    <property type="entry name" value="Zn2-C6_fun-type_DNA-bd_sf"/>
</dbReference>
<dbReference type="Proteomes" id="UP000191285">
    <property type="component" value="Unassembled WGS sequence"/>
</dbReference>
<dbReference type="PROSITE" id="PS50048">
    <property type="entry name" value="ZN2_CY6_FUNGAL_2"/>
    <property type="match status" value="1"/>
</dbReference>
<evidence type="ECO:0000259" key="6">
    <source>
        <dbReference type="PROSITE" id="PS50048"/>
    </source>
</evidence>
<dbReference type="PANTHER" id="PTHR37534:SF17">
    <property type="entry name" value="ZN(2)-C6 FUNGAL-TYPE DOMAIN-CONTAINING PROTEIN"/>
    <property type="match status" value="1"/>
</dbReference>
<dbReference type="Pfam" id="PF11951">
    <property type="entry name" value="Fungal_trans_2"/>
    <property type="match status" value="2"/>
</dbReference>
<dbReference type="AlphaFoldDB" id="A0A1V6TY87"/>
<sequence length="490" mass="55649">MIYQIFNSLFHRSRGPFILKGIFVPRRSFRSRRMRSRGGAVKPSTTRDYHDTFLILTTHLAMTQKKRPYVPKRKGCYECSQRRIHCDRTHPTCEKCDIKGIKCSGFGVSWRFRNNFSTGTKGVKKFSSSTAHSKHAISNSCTSSPLNNQQHNQASTVDLGLNEYSVCSSLVLPPLGLLSDLGPEKTFLLEYFSRNIAPEMVIIDDQNNGWRQMVLPIAHTDELVMNTVLAASTFHLSARNGSGVHDATSLYAKAIRELRSRSIIDQYDMGTQHNIILAILVLLVALMVNGSSDFPIVFQMLQSAISAIGGDSILSQGELARFLLRQIYKMRVYGAPFISQDAGTCTLLFEGQQGFDCLEYYRRLYPRYFDSIERIASLRQQAHEIYLYRASLGDDGPPSTHLVENFKATLEMMPEGSLGEHSLIWACFIAASESHTPEHQSFFDEYLKRQFSRSGFVNILRALDLLKKIRNNAWNENWTKLLPEPQVFIM</sequence>
<dbReference type="CDD" id="cd00067">
    <property type="entry name" value="GAL4"/>
    <property type="match status" value="1"/>
</dbReference>
<evidence type="ECO:0000256" key="3">
    <source>
        <dbReference type="ARBA" id="ARBA00023125"/>
    </source>
</evidence>
<evidence type="ECO:0000256" key="2">
    <source>
        <dbReference type="ARBA" id="ARBA00023015"/>
    </source>
</evidence>
<dbReference type="GO" id="GO:0000981">
    <property type="term" value="F:DNA-binding transcription factor activity, RNA polymerase II-specific"/>
    <property type="evidence" value="ECO:0007669"/>
    <property type="project" value="InterPro"/>
</dbReference>
<dbReference type="Gene3D" id="4.10.240.10">
    <property type="entry name" value="Zn(2)-C6 fungal-type DNA-binding domain"/>
    <property type="match status" value="1"/>
</dbReference>
<comment type="subcellular location">
    <subcellularLocation>
        <location evidence="1">Nucleus</location>
    </subcellularLocation>
</comment>
<dbReference type="OrthoDB" id="5386330at2759"/>
<name>A0A1V6TY87_9EURO</name>
<evidence type="ECO:0000256" key="1">
    <source>
        <dbReference type="ARBA" id="ARBA00004123"/>
    </source>
</evidence>
<evidence type="ECO:0000313" key="7">
    <source>
        <dbReference type="EMBL" id="OQE31298.1"/>
    </source>
</evidence>
<keyword evidence="2" id="KW-0805">Transcription regulation</keyword>
<dbReference type="InterPro" id="IPR021858">
    <property type="entry name" value="Fun_TF"/>
</dbReference>
<keyword evidence="4" id="KW-0804">Transcription</keyword>
<dbReference type="Pfam" id="PF00172">
    <property type="entry name" value="Zn_clus"/>
    <property type="match status" value="1"/>
</dbReference>
<feature type="domain" description="Zn(2)-C6 fungal-type" evidence="6">
    <location>
        <begin position="75"/>
        <end position="104"/>
    </location>
</feature>
<dbReference type="GO" id="GO:0008270">
    <property type="term" value="F:zinc ion binding"/>
    <property type="evidence" value="ECO:0007669"/>
    <property type="project" value="InterPro"/>
</dbReference>
<accession>A0A1V6TY87</accession>
<evidence type="ECO:0000313" key="8">
    <source>
        <dbReference type="Proteomes" id="UP000191285"/>
    </source>
</evidence>
<keyword evidence="8" id="KW-1185">Reference proteome</keyword>
<comment type="caution">
    <text evidence="7">The sequence shown here is derived from an EMBL/GenBank/DDBJ whole genome shotgun (WGS) entry which is preliminary data.</text>
</comment>
<dbReference type="InterPro" id="IPR001138">
    <property type="entry name" value="Zn2Cys6_DnaBD"/>
</dbReference>
<dbReference type="GO" id="GO:0000976">
    <property type="term" value="F:transcription cis-regulatory region binding"/>
    <property type="evidence" value="ECO:0007669"/>
    <property type="project" value="TreeGrafter"/>
</dbReference>
<dbReference type="PROSITE" id="PS00463">
    <property type="entry name" value="ZN2_CY6_FUNGAL_1"/>
    <property type="match status" value="1"/>
</dbReference>
<dbReference type="GO" id="GO:0005634">
    <property type="term" value="C:nucleus"/>
    <property type="evidence" value="ECO:0007669"/>
    <property type="project" value="UniProtKB-SubCell"/>
</dbReference>
<evidence type="ECO:0000256" key="4">
    <source>
        <dbReference type="ARBA" id="ARBA00023163"/>
    </source>
</evidence>
<dbReference type="STRING" id="303698.A0A1V6TY87"/>
<keyword evidence="3" id="KW-0238">DNA-binding</keyword>
<reference evidence="8" key="1">
    <citation type="journal article" date="2017" name="Nat. Microbiol.">
        <title>Global analysis of biosynthetic gene clusters reveals vast potential of secondary metabolite production in Penicillium species.</title>
        <authorList>
            <person name="Nielsen J.C."/>
            <person name="Grijseels S."/>
            <person name="Prigent S."/>
            <person name="Ji B."/>
            <person name="Dainat J."/>
            <person name="Nielsen K.F."/>
            <person name="Frisvad J.C."/>
            <person name="Workman M."/>
            <person name="Nielsen J."/>
        </authorList>
    </citation>
    <scope>NUCLEOTIDE SEQUENCE [LARGE SCALE GENOMIC DNA]</scope>
    <source>
        <strain evidence="8">IBT 24891</strain>
    </source>
</reference>
<dbReference type="GO" id="GO:0045944">
    <property type="term" value="P:positive regulation of transcription by RNA polymerase II"/>
    <property type="evidence" value="ECO:0007669"/>
    <property type="project" value="TreeGrafter"/>
</dbReference>
<dbReference type="PANTHER" id="PTHR37534">
    <property type="entry name" value="TRANSCRIPTIONAL ACTIVATOR PROTEIN UGA3"/>
    <property type="match status" value="1"/>
</dbReference>
<dbReference type="EMBL" id="MLKD01000001">
    <property type="protein sequence ID" value="OQE31298.1"/>
    <property type="molecule type" value="Genomic_DNA"/>
</dbReference>
<proteinExistence type="predicted"/>
<gene>
    <name evidence="7" type="ORF">PENSTE_c001G06219</name>
</gene>
<organism evidence="7 8">
    <name type="scientific">Penicillium steckii</name>
    <dbReference type="NCBI Taxonomy" id="303698"/>
    <lineage>
        <taxon>Eukaryota</taxon>
        <taxon>Fungi</taxon>
        <taxon>Dikarya</taxon>
        <taxon>Ascomycota</taxon>
        <taxon>Pezizomycotina</taxon>
        <taxon>Eurotiomycetes</taxon>
        <taxon>Eurotiomycetidae</taxon>
        <taxon>Eurotiales</taxon>
        <taxon>Aspergillaceae</taxon>
        <taxon>Penicillium</taxon>
    </lineage>
</organism>
<dbReference type="SMART" id="SM00066">
    <property type="entry name" value="GAL4"/>
    <property type="match status" value="1"/>
</dbReference>